<keyword evidence="3" id="KW-1185">Reference proteome</keyword>
<dbReference type="EMBL" id="SJPI01000006">
    <property type="protein sequence ID" value="TWT47879.1"/>
    <property type="molecule type" value="Genomic_DNA"/>
</dbReference>
<protein>
    <submittedName>
        <fullName evidence="2">Uncharacterized protein</fullName>
    </submittedName>
</protein>
<dbReference type="AlphaFoldDB" id="A0A5C5WCW2"/>
<feature type="region of interest" description="Disordered" evidence="1">
    <location>
        <begin position="412"/>
        <end position="432"/>
    </location>
</feature>
<reference evidence="2 3" key="1">
    <citation type="submission" date="2019-02" db="EMBL/GenBank/DDBJ databases">
        <title>Deep-cultivation of Planctomycetes and their phenomic and genomic characterization uncovers novel biology.</title>
        <authorList>
            <person name="Wiegand S."/>
            <person name="Jogler M."/>
            <person name="Boedeker C."/>
            <person name="Pinto D."/>
            <person name="Vollmers J."/>
            <person name="Rivas-Marin E."/>
            <person name="Kohn T."/>
            <person name="Peeters S.H."/>
            <person name="Heuer A."/>
            <person name="Rast P."/>
            <person name="Oberbeckmann S."/>
            <person name="Bunk B."/>
            <person name="Jeske O."/>
            <person name="Meyerdierks A."/>
            <person name="Storesund J.E."/>
            <person name="Kallscheuer N."/>
            <person name="Luecker S."/>
            <person name="Lage O.M."/>
            <person name="Pohl T."/>
            <person name="Merkel B.J."/>
            <person name="Hornburger P."/>
            <person name="Mueller R.-W."/>
            <person name="Bruemmer F."/>
            <person name="Labrenz M."/>
            <person name="Spormann A.M."/>
            <person name="Op Den Camp H."/>
            <person name="Overmann J."/>
            <person name="Amann R."/>
            <person name="Jetten M.S.M."/>
            <person name="Mascher T."/>
            <person name="Medema M.H."/>
            <person name="Devos D.P."/>
            <person name="Kaster A.-K."/>
            <person name="Ovreas L."/>
            <person name="Rohde M."/>
            <person name="Galperin M.Y."/>
            <person name="Jogler C."/>
        </authorList>
    </citation>
    <scope>NUCLEOTIDE SEQUENCE [LARGE SCALE GENOMIC DNA]</scope>
    <source>
        <strain evidence="2 3">Pla22</strain>
    </source>
</reference>
<gene>
    <name evidence="2" type="ORF">Pla22_52460</name>
</gene>
<accession>A0A5C5WCW2</accession>
<dbReference type="RefSeq" id="WP_146517646.1">
    <property type="nucleotide sequence ID" value="NZ_SJPI01000006.1"/>
</dbReference>
<comment type="caution">
    <text evidence="2">The sequence shown here is derived from an EMBL/GenBank/DDBJ whole genome shotgun (WGS) entry which is preliminary data.</text>
</comment>
<evidence type="ECO:0000313" key="3">
    <source>
        <dbReference type="Proteomes" id="UP000316598"/>
    </source>
</evidence>
<dbReference type="OrthoDB" id="7061055at2"/>
<organism evidence="2 3">
    <name type="scientific">Rubripirellula amarantea</name>
    <dbReference type="NCBI Taxonomy" id="2527999"/>
    <lineage>
        <taxon>Bacteria</taxon>
        <taxon>Pseudomonadati</taxon>
        <taxon>Planctomycetota</taxon>
        <taxon>Planctomycetia</taxon>
        <taxon>Pirellulales</taxon>
        <taxon>Pirellulaceae</taxon>
        <taxon>Rubripirellula</taxon>
    </lineage>
</organism>
<sequence length="432" mass="49186">MAESETTENAADPLPPPSLTTEIESFIVNIDAIKTSLPFVMSMLTAVGFSENKELGDYLEKHGTLKAESGESKTYTLGPEVLDEAARLRRKVDRFERGMDIIPRSLLVALISQYDFFVGRILRCFFYLQPELLHSSDRTLSFSQLLEFGQVDDAREYLIEKEVETLLRKSHVEQFEWLEKKFSVKLNKNLPSWPNFVELTQRRNLFTHCNGVVSAQYLDMCEKHGVKLDGSSPSVGDALPCSPEYFQEAFECCFEIGVKLAQVLWRKVRPDQMQTADESIASTTYELLLSGEYSLVIRLLDFFTHNLNNWSNDERRRRVMVNHAQALKWSGDNKGTLKLLDKEDWTACSNAFRLAEAVLRDDFVRGAAIVEKIGVSDELSKKDYQTWPLFREFRKSDEFLASYKSVFGEDFAGTEKTADSPKPPDGEGPDNG</sequence>
<name>A0A5C5WCW2_9BACT</name>
<evidence type="ECO:0000313" key="2">
    <source>
        <dbReference type="EMBL" id="TWT47879.1"/>
    </source>
</evidence>
<dbReference type="Proteomes" id="UP000316598">
    <property type="component" value="Unassembled WGS sequence"/>
</dbReference>
<feature type="compositionally biased region" description="Basic and acidic residues" evidence="1">
    <location>
        <begin position="416"/>
        <end position="425"/>
    </location>
</feature>
<evidence type="ECO:0000256" key="1">
    <source>
        <dbReference type="SAM" id="MobiDB-lite"/>
    </source>
</evidence>
<proteinExistence type="predicted"/>